<dbReference type="RefSeq" id="XP_001881781.1">
    <property type="nucleotide sequence ID" value="XM_001881746.1"/>
</dbReference>
<protein>
    <submittedName>
        <fullName evidence="3">Predicted protein</fullName>
    </submittedName>
</protein>
<name>B0DD06_LACBS</name>
<keyword evidence="2" id="KW-1133">Transmembrane helix</keyword>
<dbReference type="EMBL" id="DS547104">
    <property type="protein sequence ID" value="EDR07389.1"/>
    <property type="molecule type" value="Genomic_DNA"/>
</dbReference>
<evidence type="ECO:0000256" key="2">
    <source>
        <dbReference type="SAM" id="Phobius"/>
    </source>
</evidence>
<sequence>MNQPSFFLHSTVPVFMLTLPVFGSPFLYIRKLYFLSPQSSLHFVSDSEFLSTSDIALSKNALIGCFTATADPDFPFCFFPTPDSSTISMSPSSSDETAFSIPAFNISKRLASLRTSRGTCLQLPCPSVFARWERQQFSFRQPAIASWRNWRGELASSRGVRSTDPGRQIHRSWPSDPFMTKHKR</sequence>
<keyword evidence="2" id="KW-0812">Transmembrane</keyword>
<dbReference type="Proteomes" id="UP000001194">
    <property type="component" value="Unassembled WGS sequence"/>
</dbReference>
<reference evidence="3 4" key="1">
    <citation type="journal article" date="2008" name="Nature">
        <title>The genome of Laccaria bicolor provides insights into mycorrhizal symbiosis.</title>
        <authorList>
            <person name="Martin F."/>
            <person name="Aerts A."/>
            <person name="Ahren D."/>
            <person name="Brun A."/>
            <person name="Danchin E.G.J."/>
            <person name="Duchaussoy F."/>
            <person name="Gibon J."/>
            <person name="Kohler A."/>
            <person name="Lindquist E."/>
            <person name="Pereda V."/>
            <person name="Salamov A."/>
            <person name="Shapiro H.J."/>
            <person name="Wuyts J."/>
            <person name="Blaudez D."/>
            <person name="Buee M."/>
            <person name="Brokstein P."/>
            <person name="Canbaeck B."/>
            <person name="Cohen D."/>
            <person name="Courty P.E."/>
            <person name="Coutinho P.M."/>
            <person name="Delaruelle C."/>
            <person name="Detter J.C."/>
            <person name="Deveau A."/>
            <person name="DiFazio S."/>
            <person name="Duplessis S."/>
            <person name="Fraissinet-Tachet L."/>
            <person name="Lucic E."/>
            <person name="Frey-Klett P."/>
            <person name="Fourrey C."/>
            <person name="Feussner I."/>
            <person name="Gay G."/>
            <person name="Grimwood J."/>
            <person name="Hoegger P.J."/>
            <person name="Jain P."/>
            <person name="Kilaru S."/>
            <person name="Labbe J."/>
            <person name="Lin Y.C."/>
            <person name="Legue V."/>
            <person name="Le Tacon F."/>
            <person name="Marmeisse R."/>
            <person name="Melayah D."/>
            <person name="Montanini B."/>
            <person name="Muratet M."/>
            <person name="Nehls U."/>
            <person name="Niculita-Hirzel H."/>
            <person name="Oudot-Le Secq M.P."/>
            <person name="Peter M."/>
            <person name="Quesneville H."/>
            <person name="Rajashekar B."/>
            <person name="Reich M."/>
            <person name="Rouhier N."/>
            <person name="Schmutz J."/>
            <person name="Yin T."/>
            <person name="Chalot M."/>
            <person name="Henrissat B."/>
            <person name="Kuees U."/>
            <person name="Lucas S."/>
            <person name="Van de Peer Y."/>
            <person name="Podila G.K."/>
            <person name="Polle A."/>
            <person name="Pukkila P.J."/>
            <person name="Richardson P.M."/>
            <person name="Rouze P."/>
            <person name="Sanders I.R."/>
            <person name="Stajich J.E."/>
            <person name="Tunlid A."/>
            <person name="Tuskan G."/>
            <person name="Grigoriev I.V."/>
        </authorList>
    </citation>
    <scope>NUCLEOTIDE SEQUENCE [LARGE SCALE GENOMIC DNA]</scope>
    <source>
        <strain evidence="4">S238N-H82 / ATCC MYA-4686</strain>
    </source>
</reference>
<dbReference type="HOGENOM" id="CLU_1468404_0_0_1"/>
<keyword evidence="2" id="KW-0472">Membrane</keyword>
<accession>B0DD06</accession>
<keyword evidence="4" id="KW-1185">Reference proteome</keyword>
<feature type="region of interest" description="Disordered" evidence="1">
    <location>
        <begin position="157"/>
        <end position="184"/>
    </location>
</feature>
<feature type="transmembrane region" description="Helical" evidence="2">
    <location>
        <begin position="6"/>
        <end position="29"/>
    </location>
</feature>
<dbReference type="KEGG" id="lbc:LACBIDRAFT_327852"/>
<evidence type="ECO:0000313" key="4">
    <source>
        <dbReference type="Proteomes" id="UP000001194"/>
    </source>
</evidence>
<evidence type="ECO:0000313" key="3">
    <source>
        <dbReference type="EMBL" id="EDR07389.1"/>
    </source>
</evidence>
<gene>
    <name evidence="3" type="ORF">LACBIDRAFT_327852</name>
</gene>
<proteinExistence type="predicted"/>
<dbReference type="AlphaFoldDB" id="B0DD06"/>
<organism evidence="4">
    <name type="scientific">Laccaria bicolor (strain S238N-H82 / ATCC MYA-4686)</name>
    <name type="common">Bicoloured deceiver</name>
    <name type="synonym">Laccaria laccata var. bicolor</name>
    <dbReference type="NCBI Taxonomy" id="486041"/>
    <lineage>
        <taxon>Eukaryota</taxon>
        <taxon>Fungi</taxon>
        <taxon>Dikarya</taxon>
        <taxon>Basidiomycota</taxon>
        <taxon>Agaricomycotina</taxon>
        <taxon>Agaricomycetes</taxon>
        <taxon>Agaricomycetidae</taxon>
        <taxon>Agaricales</taxon>
        <taxon>Agaricineae</taxon>
        <taxon>Hydnangiaceae</taxon>
        <taxon>Laccaria</taxon>
    </lineage>
</organism>
<evidence type="ECO:0000256" key="1">
    <source>
        <dbReference type="SAM" id="MobiDB-lite"/>
    </source>
</evidence>
<dbReference type="InParanoid" id="B0DD06"/>
<dbReference type="GeneID" id="6077443"/>